<feature type="region of interest" description="Disordered" evidence="1">
    <location>
        <begin position="135"/>
        <end position="158"/>
    </location>
</feature>
<name>A0AAE0YX22_9GAST</name>
<comment type="caution">
    <text evidence="2">The sequence shown here is derived from an EMBL/GenBank/DDBJ whole genome shotgun (WGS) entry which is preliminary data.</text>
</comment>
<proteinExistence type="predicted"/>
<feature type="compositionally biased region" description="Polar residues" evidence="1">
    <location>
        <begin position="140"/>
        <end position="158"/>
    </location>
</feature>
<evidence type="ECO:0000256" key="1">
    <source>
        <dbReference type="SAM" id="MobiDB-lite"/>
    </source>
</evidence>
<dbReference type="Proteomes" id="UP001283361">
    <property type="component" value="Unassembled WGS sequence"/>
</dbReference>
<gene>
    <name evidence="2" type="ORF">RRG08_016644</name>
</gene>
<reference evidence="2" key="1">
    <citation type="journal article" date="2023" name="G3 (Bethesda)">
        <title>A reference genome for the long-term kleptoplast-retaining sea slug Elysia crispata morphotype clarki.</title>
        <authorList>
            <person name="Eastman K.E."/>
            <person name="Pendleton A.L."/>
            <person name="Shaikh M.A."/>
            <person name="Suttiyut T."/>
            <person name="Ogas R."/>
            <person name="Tomko P."/>
            <person name="Gavelis G."/>
            <person name="Widhalm J.R."/>
            <person name="Wisecaver J.H."/>
        </authorList>
    </citation>
    <scope>NUCLEOTIDE SEQUENCE</scope>
    <source>
        <strain evidence="2">ECLA1</strain>
    </source>
</reference>
<dbReference type="AlphaFoldDB" id="A0AAE0YX22"/>
<evidence type="ECO:0000313" key="2">
    <source>
        <dbReference type="EMBL" id="KAK3758675.1"/>
    </source>
</evidence>
<organism evidence="2 3">
    <name type="scientific">Elysia crispata</name>
    <name type="common">lettuce slug</name>
    <dbReference type="NCBI Taxonomy" id="231223"/>
    <lineage>
        <taxon>Eukaryota</taxon>
        <taxon>Metazoa</taxon>
        <taxon>Spiralia</taxon>
        <taxon>Lophotrochozoa</taxon>
        <taxon>Mollusca</taxon>
        <taxon>Gastropoda</taxon>
        <taxon>Heterobranchia</taxon>
        <taxon>Euthyneura</taxon>
        <taxon>Panpulmonata</taxon>
        <taxon>Sacoglossa</taxon>
        <taxon>Placobranchoidea</taxon>
        <taxon>Plakobranchidae</taxon>
        <taxon>Elysia</taxon>
    </lineage>
</organism>
<sequence>MTSAVPPRPAWSTLRLRLKTGSRETDEGSAVTKLYSVELPAGRSTRCLSATRDRRIRAISLGSYRAARLNPRIFQQISIRPLDSQLGHLTPVWGVLPQWSRVTDTASTSDLGNPPTARLQHSVGCQTISGRQTLRPLHGSVSSNRHNTDTVVGTYTDR</sequence>
<protein>
    <submittedName>
        <fullName evidence="2">Uncharacterized protein</fullName>
    </submittedName>
</protein>
<accession>A0AAE0YX22</accession>
<dbReference type="EMBL" id="JAWDGP010005248">
    <property type="protein sequence ID" value="KAK3758675.1"/>
    <property type="molecule type" value="Genomic_DNA"/>
</dbReference>
<evidence type="ECO:0000313" key="3">
    <source>
        <dbReference type="Proteomes" id="UP001283361"/>
    </source>
</evidence>
<keyword evidence="3" id="KW-1185">Reference proteome</keyword>